<comment type="caution">
    <text evidence="6">The sequence shown here is derived from an EMBL/GenBank/DDBJ whole genome shotgun (WGS) entry which is preliminary data.</text>
</comment>
<dbReference type="SMART" id="SM00387">
    <property type="entry name" value="HATPase_c"/>
    <property type="match status" value="1"/>
</dbReference>
<evidence type="ECO:0000256" key="2">
    <source>
        <dbReference type="ARBA" id="ARBA00023016"/>
    </source>
</evidence>
<name>A0ABV8NZF7_9BURK</name>
<dbReference type="InterPro" id="IPR001404">
    <property type="entry name" value="Hsp90_fam"/>
</dbReference>
<feature type="domain" description="Histidine kinase/HSP90-like ATPase" evidence="5">
    <location>
        <begin position="34"/>
        <end position="191"/>
    </location>
</feature>
<dbReference type="InterPro" id="IPR020575">
    <property type="entry name" value="Hsp90_N"/>
</dbReference>
<evidence type="ECO:0000313" key="7">
    <source>
        <dbReference type="Proteomes" id="UP001595848"/>
    </source>
</evidence>
<dbReference type="PIRSF" id="PIRSF002583">
    <property type="entry name" value="Hsp90"/>
    <property type="match status" value="1"/>
</dbReference>
<dbReference type="InterPro" id="IPR019805">
    <property type="entry name" value="Heat_shock_protein_90_CS"/>
</dbReference>
<sequence length="636" mass="72057">MSDSDTTVHGAETLGFQAEVKQLLHLMIHSLYSNKEIFLRELVSNASDACDKLRFEAIDKPELLQGDADLRIRVEYDKDQRTVTISDNGIGMSREDAIANLGTIARSGTREFFSQLTGDQQKDAQLIGQFGVGFYSSFIVAQKVSVLSRRAGLPETEAILWESDGQGEFSITTVEKADRGTAVTLYLREGEDEFLSGWKLREILRRYSDHISLPIQMLKEEWDSEKSEQVKKNEWETVNQANALWTRAKADITDEQYKEFYKHVAHDYDDPLAWTHNRVEGRSEYTQLLYIPKHAPMDLWDRDARRGVKLYVRRVFIMDDAEQLLPTYLRFVRGVIDSADLPLNVSRELLQESRDVKVIREGSTKRILSLLEDLAENQADKYAEFWTQFGQVIKEGVGEDHANKERIAKLLRFASTQAEGSAQTVSLADYVGRMKEGQDKIYYVSADSFAAASNSPHLEIFRKKGLEVLLLSDRVDEWMLSHLREFEGKQLVSIAKGGLDLDTLADEEEKKHQSEVAETFKPLVERLKTALGEKVKDVRVTVRLVDSPACVVVDEHELSPHLMRMLQAAGQETPQVKPILEINPEHALVTRVQGAPEADFGDWAQLLLDQAMLAEGAQLADPAGFVKRMNRLILNA</sequence>
<dbReference type="HAMAP" id="MF_00505">
    <property type="entry name" value="HSP90"/>
    <property type="match status" value="1"/>
</dbReference>
<dbReference type="RefSeq" id="WP_217965491.1">
    <property type="nucleotide sequence ID" value="NZ_JAHTBN010000007.1"/>
</dbReference>
<protein>
    <recommendedName>
        <fullName evidence="4">Chaperone protein HtpG</fullName>
    </recommendedName>
    <alternativeName>
        <fullName evidence="4">Heat shock protein HtpG</fullName>
    </alternativeName>
    <alternativeName>
        <fullName evidence="4">High temperature protein G</fullName>
    </alternativeName>
</protein>
<feature type="region of interest" description="A; substrate-binding" evidence="4">
    <location>
        <begin position="1"/>
        <end position="347"/>
    </location>
</feature>
<dbReference type="NCBIfam" id="NF003555">
    <property type="entry name" value="PRK05218.1"/>
    <property type="match status" value="1"/>
</dbReference>
<evidence type="ECO:0000256" key="3">
    <source>
        <dbReference type="ARBA" id="ARBA00023186"/>
    </source>
</evidence>
<comment type="similarity">
    <text evidence="1 4">Belongs to the heat shock protein 90 family.</text>
</comment>
<accession>A0ABV8NZF7</accession>
<keyword evidence="4" id="KW-0963">Cytoplasm</keyword>
<keyword evidence="4" id="KW-0547">Nucleotide-binding</keyword>
<evidence type="ECO:0000256" key="1">
    <source>
        <dbReference type="ARBA" id="ARBA00008239"/>
    </source>
</evidence>
<proteinExistence type="inferred from homology"/>
<comment type="subunit">
    <text evidence="4">Homodimer.</text>
</comment>
<comment type="function">
    <text evidence="4">Molecular chaperone. Has ATPase activity.</text>
</comment>
<keyword evidence="4" id="KW-0067">ATP-binding</keyword>
<dbReference type="InterPro" id="IPR003594">
    <property type="entry name" value="HATPase_dom"/>
</dbReference>
<dbReference type="PROSITE" id="PS00298">
    <property type="entry name" value="HSP90"/>
    <property type="match status" value="1"/>
</dbReference>
<dbReference type="PANTHER" id="PTHR11528">
    <property type="entry name" value="HEAT SHOCK PROTEIN 90 FAMILY MEMBER"/>
    <property type="match status" value="1"/>
</dbReference>
<keyword evidence="3 4" id="KW-0143">Chaperone</keyword>
<evidence type="ECO:0000313" key="6">
    <source>
        <dbReference type="EMBL" id="MFC4201572.1"/>
    </source>
</evidence>
<gene>
    <name evidence="4 6" type="primary">htpG</name>
    <name evidence="6" type="ORF">ACFOY1_11460</name>
</gene>
<comment type="subcellular location">
    <subcellularLocation>
        <location evidence="4">Cytoplasm</location>
    </subcellularLocation>
</comment>
<reference evidence="7" key="1">
    <citation type="journal article" date="2019" name="Int. J. Syst. Evol. Microbiol.">
        <title>The Global Catalogue of Microorganisms (GCM) 10K type strain sequencing project: providing services to taxonomists for standard genome sequencing and annotation.</title>
        <authorList>
            <consortium name="The Broad Institute Genomics Platform"/>
            <consortium name="The Broad Institute Genome Sequencing Center for Infectious Disease"/>
            <person name="Wu L."/>
            <person name="Ma J."/>
        </authorList>
    </citation>
    <scope>NUCLEOTIDE SEQUENCE [LARGE SCALE GENOMIC DNA]</scope>
    <source>
        <strain evidence="7">LMG 24813</strain>
    </source>
</reference>
<dbReference type="EMBL" id="JBHSBV010000004">
    <property type="protein sequence ID" value="MFC4201572.1"/>
    <property type="molecule type" value="Genomic_DNA"/>
</dbReference>
<dbReference type="Pfam" id="PF00183">
    <property type="entry name" value="HSP90"/>
    <property type="match status" value="1"/>
</dbReference>
<feature type="region of interest" description="C" evidence="4">
    <location>
        <begin position="565"/>
        <end position="636"/>
    </location>
</feature>
<evidence type="ECO:0000256" key="4">
    <source>
        <dbReference type="HAMAP-Rule" id="MF_00505"/>
    </source>
</evidence>
<evidence type="ECO:0000259" key="5">
    <source>
        <dbReference type="SMART" id="SM00387"/>
    </source>
</evidence>
<keyword evidence="7" id="KW-1185">Reference proteome</keyword>
<organism evidence="6 7">
    <name type="scientific">Candidimonas humi</name>
    <dbReference type="NCBI Taxonomy" id="683355"/>
    <lineage>
        <taxon>Bacteria</taxon>
        <taxon>Pseudomonadati</taxon>
        <taxon>Pseudomonadota</taxon>
        <taxon>Betaproteobacteria</taxon>
        <taxon>Burkholderiales</taxon>
        <taxon>Alcaligenaceae</taxon>
        <taxon>Candidimonas</taxon>
    </lineage>
</organism>
<dbReference type="CDD" id="cd16927">
    <property type="entry name" value="HATPase_Hsp90-like"/>
    <property type="match status" value="1"/>
</dbReference>
<dbReference type="Pfam" id="PF13589">
    <property type="entry name" value="HATPase_c_3"/>
    <property type="match status" value="1"/>
</dbReference>
<comment type="caution">
    <text evidence="4">Lacks conserved residue(s) required for the propagation of feature annotation.</text>
</comment>
<dbReference type="Proteomes" id="UP001595848">
    <property type="component" value="Unassembled WGS sequence"/>
</dbReference>
<keyword evidence="2 4" id="KW-0346">Stress response</keyword>